<dbReference type="Proteomes" id="UP000499080">
    <property type="component" value="Unassembled WGS sequence"/>
</dbReference>
<dbReference type="InterPro" id="IPR050863">
    <property type="entry name" value="CenT-Element_Derived"/>
</dbReference>
<keyword evidence="3" id="KW-1185">Reference proteome</keyword>
<organism evidence="2 3">
    <name type="scientific">Araneus ventricosus</name>
    <name type="common">Orbweaver spider</name>
    <name type="synonym">Epeira ventricosa</name>
    <dbReference type="NCBI Taxonomy" id="182803"/>
    <lineage>
        <taxon>Eukaryota</taxon>
        <taxon>Metazoa</taxon>
        <taxon>Ecdysozoa</taxon>
        <taxon>Arthropoda</taxon>
        <taxon>Chelicerata</taxon>
        <taxon>Arachnida</taxon>
        <taxon>Araneae</taxon>
        <taxon>Araneomorphae</taxon>
        <taxon>Entelegynae</taxon>
        <taxon>Araneoidea</taxon>
        <taxon>Araneidae</taxon>
        <taxon>Araneus</taxon>
    </lineage>
</organism>
<dbReference type="PANTHER" id="PTHR19303:SF16">
    <property type="entry name" value="JERKY PROTEIN HOMOLOG-LIKE"/>
    <property type="match status" value="1"/>
</dbReference>
<dbReference type="PANTHER" id="PTHR19303">
    <property type="entry name" value="TRANSPOSON"/>
    <property type="match status" value="1"/>
</dbReference>
<dbReference type="AlphaFoldDB" id="A0A4Y2Q082"/>
<dbReference type="Pfam" id="PF03184">
    <property type="entry name" value="DDE_1"/>
    <property type="match status" value="1"/>
</dbReference>
<protein>
    <recommendedName>
        <fullName evidence="1">DDE-1 domain-containing protein</fullName>
    </recommendedName>
</protein>
<dbReference type="GO" id="GO:0005634">
    <property type="term" value="C:nucleus"/>
    <property type="evidence" value="ECO:0007669"/>
    <property type="project" value="TreeGrafter"/>
</dbReference>
<name>A0A4Y2Q082_ARAVE</name>
<dbReference type="GO" id="GO:0003677">
    <property type="term" value="F:DNA binding"/>
    <property type="evidence" value="ECO:0007669"/>
    <property type="project" value="TreeGrafter"/>
</dbReference>
<evidence type="ECO:0000313" key="2">
    <source>
        <dbReference type="EMBL" id="GBN56921.1"/>
    </source>
</evidence>
<reference evidence="2 3" key="1">
    <citation type="journal article" date="2019" name="Sci. Rep.">
        <title>Orb-weaving spider Araneus ventricosus genome elucidates the spidroin gene catalogue.</title>
        <authorList>
            <person name="Kono N."/>
            <person name="Nakamura H."/>
            <person name="Ohtoshi R."/>
            <person name="Moran D.A.P."/>
            <person name="Shinohara A."/>
            <person name="Yoshida Y."/>
            <person name="Fujiwara M."/>
            <person name="Mori M."/>
            <person name="Tomita M."/>
            <person name="Arakawa K."/>
        </authorList>
    </citation>
    <scope>NUCLEOTIDE SEQUENCE [LARGE SCALE GENOMIC DNA]</scope>
</reference>
<sequence length="116" mass="13632">MKKNLKKLKLKKAILLMDNAPVHPDVETRKAEYITCIFMFPNTTAIFQPMDQGLMESMKRRYRKQILSKLHFEGDDDEQEAGFTTVQFWKALMSKDCVYIINEAWESVPEDIVKRS</sequence>
<evidence type="ECO:0000313" key="3">
    <source>
        <dbReference type="Proteomes" id="UP000499080"/>
    </source>
</evidence>
<dbReference type="InterPro" id="IPR004875">
    <property type="entry name" value="DDE_SF_endonuclease_dom"/>
</dbReference>
<feature type="domain" description="DDE-1" evidence="1">
    <location>
        <begin position="6"/>
        <end position="115"/>
    </location>
</feature>
<dbReference type="EMBL" id="BGPR01012626">
    <property type="protein sequence ID" value="GBN56921.1"/>
    <property type="molecule type" value="Genomic_DNA"/>
</dbReference>
<evidence type="ECO:0000259" key="1">
    <source>
        <dbReference type="Pfam" id="PF03184"/>
    </source>
</evidence>
<accession>A0A4Y2Q082</accession>
<proteinExistence type="predicted"/>
<comment type="caution">
    <text evidence="2">The sequence shown here is derived from an EMBL/GenBank/DDBJ whole genome shotgun (WGS) entry which is preliminary data.</text>
</comment>
<dbReference type="OrthoDB" id="6512965at2759"/>
<gene>
    <name evidence="2" type="ORF">AVEN_240203_1</name>
</gene>